<protein>
    <submittedName>
        <fullName evidence="6">TonB-dependent receptor</fullName>
    </submittedName>
</protein>
<evidence type="ECO:0000313" key="6">
    <source>
        <dbReference type="EMBL" id="RUO75773.1"/>
    </source>
</evidence>
<keyword evidence="3" id="KW-0998">Cell outer membrane</keyword>
<dbReference type="InterPro" id="IPR036942">
    <property type="entry name" value="Beta-barrel_TonB_sf"/>
</dbReference>
<accession>A0A432ZCT1</accession>
<dbReference type="InterPro" id="IPR037066">
    <property type="entry name" value="Plug_dom_sf"/>
</dbReference>
<dbReference type="OrthoDB" id="9768147at2"/>
<gene>
    <name evidence="6" type="ORF">CWI81_06480</name>
</gene>
<comment type="caution">
    <text evidence="6">The sequence shown here is derived from an EMBL/GenBank/DDBJ whole genome shotgun (WGS) entry which is preliminary data.</text>
</comment>
<comment type="subcellular location">
    <subcellularLocation>
        <location evidence="1">Cell outer membrane</location>
    </subcellularLocation>
</comment>
<reference evidence="6 7" key="1">
    <citation type="journal article" date="2011" name="Front. Microbiol.">
        <title>Genomic signatures of strain selection and enhancement in Bacillus atrophaeus var. globigii, a historical biowarfare simulant.</title>
        <authorList>
            <person name="Gibbons H.S."/>
            <person name="Broomall S.M."/>
            <person name="McNew L.A."/>
            <person name="Daligault H."/>
            <person name="Chapman C."/>
            <person name="Bruce D."/>
            <person name="Karavis M."/>
            <person name="Krepps M."/>
            <person name="McGregor P.A."/>
            <person name="Hong C."/>
            <person name="Park K.H."/>
            <person name="Akmal A."/>
            <person name="Feldman A."/>
            <person name="Lin J.S."/>
            <person name="Chang W.E."/>
            <person name="Higgs B.W."/>
            <person name="Demirev P."/>
            <person name="Lindquist J."/>
            <person name="Liem A."/>
            <person name="Fochler E."/>
            <person name="Read T.D."/>
            <person name="Tapia R."/>
            <person name="Johnson S."/>
            <person name="Bishop-Lilly K.A."/>
            <person name="Detter C."/>
            <person name="Han C."/>
            <person name="Sozhamannan S."/>
            <person name="Rosenzweig C.N."/>
            <person name="Skowronski E.W."/>
        </authorList>
    </citation>
    <scope>NUCLEOTIDE SEQUENCE [LARGE SCALE GENOMIC DNA]</scope>
    <source>
        <strain evidence="6 7">CL-SP19</strain>
    </source>
</reference>
<dbReference type="Gene3D" id="2.60.40.1120">
    <property type="entry name" value="Carboxypeptidase-like, regulatory domain"/>
    <property type="match status" value="1"/>
</dbReference>
<dbReference type="AlphaFoldDB" id="A0A432ZCT1"/>
<evidence type="ECO:0000256" key="2">
    <source>
        <dbReference type="ARBA" id="ARBA00023136"/>
    </source>
</evidence>
<evidence type="ECO:0000313" key="7">
    <source>
        <dbReference type="Proteomes" id="UP000287908"/>
    </source>
</evidence>
<keyword evidence="7" id="KW-1185">Reference proteome</keyword>
<dbReference type="InterPro" id="IPR008969">
    <property type="entry name" value="CarboxyPept-like_regulatory"/>
</dbReference>
<dbReference type="Gene3D" id="2.40.170.20">
    <property type="entry name" value="TonB-dependent receptor, beta-barrel domain"/>
    <property type="match status" value="1"/>
</dbReference>
<dbReference type="InterPro" id="IPR057601">
    <property type="entry name" value="Oar-like_b-barrel"/>
</dbReference>
<dbReference type="Pfam" id="PF25183">
    <property type="entry name" value="OMP_b-brl_4"/>
    <property type="match status" value="1"/>
</dbReference>
<evidence type="ECO:0000256" key="4">
    <source>
        <dbReference type="SAM" id="SignalP"/>
    </source>
</evidence>
<keyword evidence="2" id="KW-0472">Membrane</keyword>
<proteinExistence type="predicted"/>
<organism evidence="6 7">
    <name type="scientific">Idiomarina seosinensis</name>
    <dbReference type="NCBI Taxonomy" id="281739"/>
    <lineage>
        <taxon>Bacteria</taxon>
        <taxon>Pseudomonadati</taxon>
        <taxon>Pseudomonadota</taxon>
        <taxon>Gammaproteobacteria</taxon>
        <taxon>Alteromonadales</taxon>
        <taxon>Idiomarinaceae</taxon>
        <taxon>Idiomarina</taxon>
    </lineage>
</organism>
<dbReference type="RefSeq" id="WP_126784502.1">
    <property type="nucleotide sequence ID" value="NZ_PIQF01000002.1"/>
</dbReference>
<evidence type="ECO:0000259" key="5">
    <source>
        <dbReference type="Pfam" id="PF25183"/>
    </source>
</evidence>
<keyword evidence="4" id="KW-0732">Signal</keyword>
<dbReference type="SUPFAM" id="SSF56935">
    <property type="entry name" value="Porins"/>
    <property type="match status" value="1"/>
</dbReference>
<dbReference type="Proteomes" id="UP000287908">
    <property type="component" value="Unassembled WGS sequence"/>
</dbReference>
<feature type="domain" description="TonB-dependent transporter Oar-like beta-barrel" evidence="5">
    <location>
        <begin position="242"/>
        <end position="976"/>
    </location>
</feature>
<feature type="signal peptide" evidence="4">
    <location>
        <begin position="1"/>
        <end position="25"/>
    </location>
</feature>
<keyword evidence="6" id="KW-0675">Receptor</keyword>
<sequence length="1051" mass="116422">MLNLTFKRTAIAAAVAVTLSGTAIAQDTSSALRGSVATESGEVVSNAKVQVRDERTGSTRTYTTNEEGAFSARGLSVGGPYTIIAEGPNGRRDVAQNVYLTLGDLESVSLTVRADIETIQVTGSSMANSMYGSNSPAANFNLSDLQDAPAINRDLKDVIRADPRIYVDRSFGDGVQCVGGSPRFNSLTVDGVRLNDNFGLNSNGYPTQQMPFSYDAIEQVAVEFAPFDVQYGGFTACNINAVTKSGSNELKGGFFYDYTSDSFRGDELEGVQLDNGDYSEDRYGFNVGGAILKDKLFFFAAYEKFEGVTNFTRGPADSNAGTPVQGVSQAQLDEIRQIAQDIYNYDVGSPISSAPVEDEKLLLKLDWVITDAHRASLTYNWNDGGNLSNSDGDNDEYEFSNHRYFRGAESTSYVGQLFSDWTDNFSTEVRVGYSELDNTQETVGPKGFGDFQIVTLNDPDGDGVDSRATVYLGADDSRQANDLYYDNLFYKIRGTYFFGDHVISGGFEREDLDVFNMFVQHSRGGEYDVTGIDNFRNGIIDRLYYGSGANTNDPRDAAGEFGYAVNTAYLQDEYYYADMDMTITAGLRYDWYTSSDQPTLNPKFQQRYGYANTNTFDGEGLIQPRLGINWVVSPELEVRGGFGLYSGGNPNVWLANNFQNNGISQAQVRLDNVDLFNTALTGEGRPGYDVPQELFDQVANADGDSAVNALDPNFEIPSEWKYALGATYRLPADYILQTDLMYTVKQDEPMIKNIAIEPVRTLDDGRVIYERRDPDRGEDLLLTNASEDSNVLSASFAVSKSYDFGLDATLAYAYADAEDSHPMTSSVAYSNYTNVALSDLNDPRPATSNYEIPHRFTFRATYKKEFFDGYDTTISLFGSANKGRPYSFTFAEPRGTSIGGADITDGRQLMYIPTGADDSNVVFEDGFNQQAFFSFVEQSGLDEFSGRIAPRNEFYSDWWHKVDIRVEQELPGLMDGHKASLFFVIDNFTNMLNDDWGVLYQAGFPQYQEVVEATVDAQGRYVFSEFFEPAGQSRVTNASLWEARIGFEYKF</sequence>
<name>A0A432ZCT1_9GAMM</name>
<dbReference type="Gene3D" id="2.170.130.10">
    <property type="entry name" value="TonB-dependent receptor, plug domain"/>
    <property type="match status" value="1"/>
</dbReference>
<dbReference type="Pfam" id="PF13620">
    <property type="entry name" value="CarboxypepD_reg"/>
    <property type="match status" value="1"/>
</dbReference>
<evidence type="ECO:0000256" key="3">
    <source>
        <dbReference type="ARBA" id="ARBA00023237"/>
    </source>
</evidence>
<evidence type="ECO:0000256" key="1">
    <source>
        <dbReference type="ARBA" id="ARBA00004442"/>
    </source>
</evidence>
<feature type="chain" id="PRO_5019294973" evidence="4">
    <location>
        <begin position="26"/>
        <end position="1051"/>
    </location>
</feature>
<dbReference type="GO" id="GO:0009279">
    <property type="term" value="C:cell outer membrane"/>
    <property type="evidence" value="ECO:0007669"/>
    <property type="project" value="UniProtKB-SubCell"/>
</dbReference>
<dbReference type="SUPFAM" id="SSF49464">
    <property type="entry name" value="Carboxypeptidase regulatory domain-like"/>
    <property type="match status" value="1"/>
</dbReference>
<dbReference type="EMBL" id="PIQF01000002">
    <property type="protein sequence ID" value="RUO75773.1"/>
    <property type="molecule type" value="Genomic_DNA"/>
</dbReference>